<protein>
    <submittedName>
        <fullName evidence="7">Arylsulfatase</fullName>
    </submittedName>
</protein>
<dbReference type="OrthoDB" id="9764377at2"/>
<keyword evidence="4" id="KW-0106">Calcium</keyword>
<comment type="similarity">
    <text evidence="1">Belongs to the sulfatase family.</text>
</comment>
<dbReference type="InterPro" id="IPR000917">
    <property type="entry name" value="Sulfatase_N"/>
</dbReference>
<keyword evidence="2" id="KW-0479">Metal-binding</keyword>
<name>A0A2Z4GG38_9BACT</name>
<keyword evidence="5" id="KW-0732">Signal</keyword>
<feature type="signal peptide" evidence="5">
    <location>
        <begin position="1"/>
        <end position="17"/>
    </location>
</feature>
<evidence type="ECO:0000259" key="6">
    <source>
        <dbReference type="Pfam" id="PF00884"/>
    </source>
</evidence>
<dbReference type="Proteomes" id="UP000249873">
    <property type="component" value="Chromosome"/>
</dbReference>
<keyword evidence="3" id="KW-0378">Hydrolase</keyword>
<dbReference type="AlphaFoldDB" id="A0A2Z4GG38"/>
<evidence type="ECO:0000256" key="1">
    <source>
        <dbReference type="ARBA" id="ARBA00008779"/>
    </source>
</evidence>
<accession>A0A2Z4GG38</accession>
<keyword evidence="8" id="KW-1185">Reference proteome</keyword>
<organism evidence="7 8">
    <name type="scientific">Arcticibacterium luteifluviistationis</name>
    <dbReference type="NCBI Taxonomy" id="1784714"/>
    <lineage>
        <taxon>Bacteria</taxon>
        <taxon>Pseudomonadati</taxon>
        <taxon>Bacteroidota</taxon>
        <taxon>Cytophagia</taxon>
        <taxon>Cytophagales</taxon>
        <taxon>Leadbetterellaceae</taxon>
        <taxon>Arcticibacterium</taxon>
    </lineage>
</organism>
<dbReference type="CDD" id="cd16145">
    <property type="entry name" value="ARS_like"/>
    <property type="match status" value="1"/>
</dbReference>
<evidence type="ECO:0000256" key="4">
    <source>
        <dbReference type="ARBA" id="ARBA00022837"/>
    </source>
</evidence>
<dbReference type="InterPro" id="IPR024607">
    <property type="entry name" value="Sulfatase_CS"/>
</dbReference>
<proteinExistence type="inferred from homology"/>
<evidence type="ECO:0000313" key="8">
    <source>
        <dbReference type="Proteomes" id="UP000249873"/>
    </source>
</evidence>
<evidence type="ECO:0000256" key="5">
    <source>
        <dbReference type="SAM" id="SignalP"/>
    </source>
</evidence>
<dbReference type="InterPro" id="IPR017850">
    <property type="entry name" value="Alkaline_phosphatase_core_sf"/>
</dbReference>
<dbReference type="PANTHER" id="PTHR42693:SF53">
    <property type="entry name" value="ENDO-4-O-SULFATASE"/>
    <property type="match status" value="1"/>
</dbReference>
<feature type="domain" description="Sulfatase N-terminal" evidence="6">
    <location>
        <begin position="32"/>
        <end position="364"/>
    </location>
</feature>
<dbReference type="Pfam" id="PF00884">
    <property type="entry name" value="Sulfatase"/>
    <property type="match status" value="1"/>
</dbReference>
<dbReference type="EMBL" id="CP029480">
    <property type="protein sequence ID" value="AWW00142.1"/>
    <property type="molecule type" value="Genomic_DNA"/>
</dbReference>
<sequence length="469" mass="52908">MLKKIIILAIVVGFAWACKTQLPGSSDSSKKPNIVFIMADDLGYGDVGFNGQTKIKTPALDQMAKEGVVLTNHYSGSPVCGPSRSCLLTGTHTGHTTVRGNPNWTTSGADVVLKEDDITVAEELKRAGYHTAILGKWGMDEYGVSGQANAQGFDYFYGYRRHGEAHHYYPKHLWRNTEKVPLEGNIPEETFGQYSHDLVANEALNYLDERAKSTEPFFMYVAFTTPHYELTVPEDSKTPYENLGWEKRPMKKGHYYNDEEGNIAYAGMVSRMDRDIGRIREKLKEHGMAENTLVIFTSDNGHEYDRGFFDSNGAFKGRKRDVYEGGIHVPFTAVWPNKIPEGSTSNHQSGFWDFLNTACEVAGIAPTKKDLDGISYLNALKGEKQKVHEYLYWEFNEGAGPRQALRKGDWKLVRQYKKDDELYNLSNDIGEDTDLSKINAKKLKELQALILTARTDDPNYELVKIVKKK</sequence>
<dbReference type="PROSITE" id="PS00523">
    <property type="entry name" value="SULFATASE_1"/>
    <property type="match status" value="1"/>
</dbReference>
<evidence type="ECO:0000313" key="7">
    <source>
        <dbReference type="EMBL" id="AWW00142.1"/>
    </source>
</evidence>
<feature type="chain" id="PRO_5016366120" evidence="5">
    <location>
        <begin position="18"/>
        <end position="469"/>
    </location>
</feature>
<dbReference type="PANTHER" id="PTHR42693">
    <property type="entry name" value="ARYLSULFATASE FAMILY MEMBER"/>
    <property type="match status" value="1"/>
</dbReference>
<dbReference type="GO" id="GO:0004065">
    <property type="term" value="F:arylsulfatase activity"/>
    <property type="evidence" value="ECO:0007669"/>
    <property type="project" value="TreeGrafter"/>
</dbReference>
<evidence type="ECO:0000256" key="3">
    <source>
        <dbReference type="ARBA" id="ARBA00022801"/>
    </source>
</evidence>
<dbReference type="Gene3D" id="3.40.720.10">
    <property type="entry name" value="Alkaline Phosphatase, subunit A"/>
    <property type="match status" value="1"/>
</dbReference>
<dbReference type="InterPro" id="IPR050738">
    <property type="entry name" value="Sulfatase"/>
</dbReference>
<evidence type="ECO:0000256" key="2">
    <source>
        <dbReference type="ARBA" id="ARBA00022723"/>
    </source>
</evidence>
<dbReference type="SUPFAM" id="SSF53649">
    <property type="entry name" value="Alkaline phosphatase-like"/>
    <property type="match status" value="1"/>
</dbReference>
<dbReference type="KEGG" id="als:DJ013_19005"/>
<dbReference type="GO" id="GO:0046872">
    <property type="term" value="F:metal ion binding"/>
    <property type="evidence" value="ECO:0007669"/>
    <property type="project" value="UniProtKB-KW"/>
</dbReference>
<gene>
    <name evidence="7" type="ORF">DJ013_19005</name>
</gene>
<reference evidence="7 8" key="1">
    <citation type="submission" date="2018-05" db="EMBL/GenBank/DDBJ databases">
        <title>Complete genome sequence of Arcticibacterium luteifluviistationis SM1504T, a cytophagaceae bacterium isolated from Arctic surface seawater.</title>
        <authorList>
            <person name="Li Y."/>
            <person name="Qin Q.-L."/>
        </authorList>
    </citation>
    <scope>NUCLEOTIDE SEQUENCE [LARGE SCALE GENOMIC DNA]</scope>
    <source>
        <strain evidence="7 8">SM1504</strain>
    </source>
</reference>
<dbReference type="RefSeq" id="WP_111373509.1">
    <property type="nucleotide sequence ID" value="NZ_CP029480.1"/>
</dbReference>
<dbReference type="Gene3D" id="3.30.1120.10">
    <property type="match status" value="1"/>
</dbReference>